<accession>A0A5E7E5D1</accession>
<dbReference type="InterPro" id="IPR007791">
    <property type="entry name" value="DjlA_N"/>
</dbReference>
<dbReference type="RefSeq" id="WP_150805603.1">
    <property type="nucleotide sequence ID" value="NZ_CABVHY010000023.1"/>
</dbReference>
<dbReference type="CDD" id="cd07176">
    <property type="entry name" value="terB"/>
    <property type="match status" value="1"/>
</dbReference>
<protein>
    <recommendedName>
        <fullName evidence="1">Co-chaperone DjlA N-terminal domain-containing protein</fullName>
    </recommendedName>
</protein>
<dbReference type="EMBL" id="CABVHY010000023">
    <property type="protein sequence ID" value="VVO21878.1"/>
    <property type="molecule type" value="Genomic_DNA"/>
</dbReference>
<organism evidence="2 3">
    <name type="scientific">Pseudomonas fluorescens</name>
    <dbReference type="NCBI Taxonomy" id="294"/>
    <lineage>
        <taxon>Bacteria</taxon>
        <taxon>Pseudomonadati</taxon>
        <taxon>Pseudomonadota</taxon>
        <taxon>Gammaproteobacteria</taxon>
        <taxon>Pseudomonadales</taxon>
        <taxon>Pseudomonadaceae</taxon>
        <taxon>Pseudomonas</taxon>
    </lineage>
</organism>
<proteinExistence type="predicted"/>
<evidence type="ECO:0000313" key="2">
    <source>
        <dbReference type="EMBL" id="VVO21878.1"/>
    </source>
</evidence>
<dbReference type="SUPFAM" id="SSF158682">
    <property type="entry name" value="TerB-like"/>
    <property type="match status" value="1"/>
</dbReference>
<dbReference type="Proteomes" id="UP000379480">
    <property type="component" value="Unassembled WGS sequence"/>
</dbReference>
<dbReference type="Gene3D" id="1.10.3680.10">
    <property type="entry name" value="TerB-like"/>
    <property type="match status" value="1"/>
</dbReference>
<reference evidence="2 3" key="1">
    <citation type="submission" date="2019-09" db="EMBL/GenBank/DDBJ databases">
        <authorList>
            <person name="Chandra G."/>
            <person name="Truman W A."/>
        </authorList>
    </citation>
    <scope>NUCLEOTIDE SEQUENCE [LARGE SCALE GENOMIC DNA]</scope>
    <source>
        <strain evidence="2">PS723</strain>
    </source>
</reference>
<evidence type="ECO:0000259" key="1">
    <source>
        <dbReference type="Pfam" id="PF05099"/>
    </source>
</evidence>
<dbReference type="OrthoDB" id="6629454at2"/>
<dbReference type="Pfam" id="PF05099">
    <property type="entry name" value="TerB"/>
    <property type="match status" value="1"/>
</dbReference>
<name>A0A5E7E5D1_PSEFL</name>
<evidence type="ECO:0000313" key="3">
    <source>
        <dbReference type="Proteomes" id="UP000379480"/>
    </source>
</evidence>
<feature type="domain" description="Co-chaperone DjlA N-terminal" evidence="1">
    <location>
        <begin position="33"/>
        <end position="143"/>
    </location>
</feature>
<dbReference type="AlphaFoldDB" id="A0A5E7E5D1"/>
<dbReference type="InterPro" id="IPR029024">
    <property type="entry name" value="TerB-like"/>
</dbReference>
<sequence>MFGKLFGKKSGEARQALAVMTNRDLMQASVYGVFYVASADGDIEKEELEKIEKLINNSAALKGFGAELSNTIDRAKADFNDGGPRIIRQNAEKELTDLAHSVDDAKTVLNFMLTVAEADGEIEPAEMAVLEKAAKIMNLNLKDYL</sequence>
<gene>
    <name evidence="2" type="ORF">PS723_04277</name>
</gene>